<dbReference type="Gene3D" id="3.40.50.150">
    <property type="entry name" value="Vaccinia Virus protein VP39"/>
    <property type="match status" value="1"/>
</dbReference>
<keyword evidence="1" id="KW-0489">Methyltransferase</keyword>
<comment type="caution">
    <text evidence="6">The sequence shown here is derived from an EMBL/GenBank/DDBJ whole genome shotgun (WGS) entry which is preliminary data.</text>
</comment>
<proteinExistence type="predicted"/>
<evidence type="ECO:0000256" key="3">
    <source>
        <dbReference type="ARBA" id="ARBA00022691"/>
    </source>
</evidence>
<dbReference type="InterPro" id="IPR016461">
    <property type="entry name" value="COMT-like"/>
</dbReference>
<dbReference type="EMBL" id="QGMK01000781">
    <property type="protein sequence ID" value="TVY78372.1"/>
    <property type="molecule type" value="Genomic_DNA"/>
</dbReference>
<dbReference type="OrthoDB" id="1535081at2759"/>
<dbReference type="InterPro" id="IPR036390">
    <property type="entry name" value="WH_DNA-bd_sf"/>
</dbReference>
<dbReference type="PANTHER" id="PTHR43712:SF1">
    <property type="entry name" value="HYPOTHETICAL O-METHYLTRANSFERASE (EUROFUNG)-RELATED"/>
    <property type="match status" value="1"/>
</dbReference>
<evidence type="ECO:0000313" key="6">
    <source>
        <dbReference type="EMBL" id="TVY78372.1"/>
    </source>
</evidence>
<evidence type="ECO:0000256" key="1">
    <source>
        <dbReference type="ARBA" id="ARBA00022603"/>
    </source>
</evidence>
<evidence type="ECO:0000313" key="7">
    <source>
        <dbReference type="Proteomes" id="UP000469558"/>
    </source>
</evidence>
<reference evidence="6 7" key="1">
    <citation type="submission" date="2018-05" db="EMBL/GenBank/DDBJ databases">
        <title>Genome sequencing and assembly of the regulated plant pathogen Lachnellula willkommii and related sister species for the development of diagnostic species identification markers.</title>
        <authorList>
            <person name="Giroux E."/>
            <person name="Bilodeau G."/>
        </authorList>
    </citation>
    <scope>NUCLEOTIDE SEQUENCE [LARGE SCALE GENOMIC DNA]</scope>
    <source>
        <strain evidence="6 7">CBS 268.59</strain>
    </source>
</reference>
<accession>A0A8T9C328</accession>
<dbReference type="Gene3D" id="1.10.10.10">
    <property type="entry name" value="Winged helix-like DNA-binding domain superfamily/Winged helix DNA-binding domain"/>
    <property type="match status" value="1"/>
</dbReference>
<dbReference type="Proteomes" id="UP000469558">
    <property type="component" value="Unassembled WGS sequence"/>
</dbReference>
<evidence type="ECO:0000259" key="5">
    <source>
        <dbReference type="Pfam" id="PF00891"/>
    </source>
</evidence>
<dbReference type="AlphaFoldDB" id="A0A8T9C328"/>
<dbReference type="Pfam" id="PF00891">
    <property type="entry name" value="Methyltransf_2"/>
    <property type="match status" value="1"/>
</dbReference>
<dbReference type="GO" id="GO:0032259">
    <property type="term" value="P:methylation"/>
    <property type="evidence" value="ECO:0007669"/>
    <property type="project" value="UniProtKB-KW"/>
</dbReference>
<dbReference type="InterPro" id="IPR001077">
    <property type="entry name" value="COMT_C"/>
</dbReference>
<organism evidence="6 7">
    <name type="scientific">Lachnellula suecica</name>
    <dbReference type="NCBI Taxonomy" id="602035"/>
    <lineage>
        <taxon>Eukaryota</taxon>
        <taxon>Fungi</taxon>
        <taxon>Dikarya</taxon>
        <taxon>Ascomycota</taxon>
        <taxon>Pezizomycotina</taxon>
        <taxon>Leotiomycetes</taxon>
        <taxon>Helotiales</taxon>
        <taxon>Lachnaceae</taxon>
        <taxon>Lachnellula</taxon>
    </lineage>
</organism>
<sequence>MDTRPKHLELISEIQTLLTRNDAASRKHAAARSRALTTALETPEETAVQISFMVLCTRLAIDLRLFIIVTEHRSVITAEEVATKSGGEKLLIIRIMRVLSLIGFVDEVAEQQWIATPITIAMTQPAIEGSHKHLWDMTFGTAAKIPEYMHKYGYKSPTSLDGGPLQYAFGTNLTCFEYCSSKPNTLEDFNNMMTGIRHSRPSWVEWFPVYEQLLKGYRDDTILLVDIGGGWGHDVVAFRQKFGPDAKLGLQDLPHVVSQAPLLPSNIEIVGYNFLIDDQPMKGNHNGILQVVSLINLAGARAYFFHFVFHDWPDDKCLQIFRHTASAMKKGYSKILLNEYVLRDFGCSMAPAMMDINMLTLCSGLERSEKQWRELVKKAGLRIVNIWRPEGDTEAVIEIEL</sequence>
<name>A0A8T9C328_9HELO</name>
<dbReference type="InterPro" id="IPR029063">
    <property type="entry name" value="SAM-dependent_MTases_sf"/>
</dbReference>
<dbReference type="SUPFAM" id="SSF53335">
    <property type="entry name" value="S-adenosyl-L-methionine-dependent methyltransferases"/>
    <property type="match status" value="1"/>
</dbReference>
<dbReference type="GO" id="GO:0008171">
    <property type="term" value="F:O-methyltransferase activity"/>
    <property type="evidence" value="ECO:0007669"/>
    <property type="project" value="InterPro"/>
</dbReference>
<evidence type="ECO:0000256" key="4">
    <source>
        <dbReference type="PIRSR" id="PIRSR005739-1"/>
    </source>
</evidence>
<keyword evidence="7" id="KW-1185">Reference proteome</keyword>
<dbReference type="InterPro" id="IPR036388">
    <property type="entry name" value="WH-like_DNA-bd_sf"/>
</dbReference>
<keyword evidence="2" id="KW-0808">Transferase</keyword>
<dbReference type="SUPFAM" id="SSF46785">
    <property type="entry name" value="Winged helix' DNA-binding domain"/>
    <property type="match status" value="1"/>
</dbReference>
<feature type="domain" description="O-methyltransferase C-terminal" evidence="5">
    <location>
        <begin position="166"/>
        <end position="381"/>
    </location>
</feature>
<gene>
    <name evidence="6" type="primary">asqD_3</name>
    <name evidence="6" type="ORF">LSUE1_G004313</name>
</gene>
<feature type="active site" description="Proton acceptor" evidence="4">
    <location>
        <position position="310"/>
    </location>
</feature>
<dbReference type="PIRSF" id="PIRSF005739">
    <property type="entry name" value="O-mtase"/>
    <property type="match status" value="1"/>
</dbReference>
<dbReference type="PANTHER" id="PTHR43712">
    <property type="entry name" value="PUTATIVE (AFU_ORTHOLOGUE AFUA_4G14580)-RELATED"/>
    <property type="match status" value="1"/>
</dbReference>
<dbReference type="PROSITE" id="PS51683">
    <property type="entry name" value="SAM_OMT_II"/>
    <property type="match status" value="1"/>
</dbReference>
<protein>
    <submittedName>
        <fullName evidence="6">O-methyltransferase asqD</fullName>
    </submittedName>
</protein>
<evidence type="ECO:0000256" key="2">
    <source>
        <dbReference type="ARBA" id="ARBA00022679"/>
    </source>
</evidence>
<keyword evidence="3" id="KW-0949">S-adenosyl-L-methionine</keyword>